<name>A0ABD1H8X3_SALDI</name>
<keyword evidence="3" id="KW-1185">Reference proteome</keyword>
<evidence type="ECO:0008006" key="4">
    <source>
        <dbReference type="Google" id="ProtNLM"/>
    </source>
</evidence>
<dbReference type="PANTHER" id="PTHR31390">
    <property type="entry name" value="EXPRESSED PROTEIN"/>
    <property type="match status" value="1"/>
</dbReference>
<feature type="compositionally biased region" description="Low complexity" evidence="1">
    <location>
        <begin position="127"/>
        <end position="156"/>
    </location>
</feature>
<gene>
    <name evidence="2" type="ORF">AAHA92_13646</name>
</gene>
<dbReference type="EMBL" id="JBEAFC010000006">
    <property type="protein sequence ID" value="KAL1552904.1"/>
    <property type="molecule type" value="Genomic_DNA"/>
</dbReference>
<feature type="compositionally biased region" description="Polar residues" evidence="1">
    <location>
        <begin position="266"/>
        <end position="276"/>
    </location>
</feature>
<feature type="region of interest" description="Disordered" evidence="1">
    <location>
        <begin position="362"/>
        <end position="525"/>
    </location>
</feature>
<protein>
    <recommendedName>
        <fullName evidence="4">DUF3527 domain protein</fullName>
    </recommendedName>
</protein>
<comment type="caution">
    <text evidence="2">The sequence shown here is derived from an EMBL/GenBank/DDBJ whole genome shotgun (WGS) entry which is preliminary data.</text>
</comment>
<accession>A0ABD1H8X3</accession>
<dbReference type="AlphaFoldDB" id="A0ABD1H8X3"/>
<feature type="compositionally biased region" description="Polar residues" evidence="1">
    <location>
        <begin position="368"/>
        <end position="381"/>
    </location>
</feature>
<feature type="compositionally biased region" description="Basic and acidic residues" evidence="1">
    <location>
        <begin position="214"/>
        <end position="223"/>
    </location>
</feature>
<feature type="compositionally biased region" description="Polar residues" evidence="1">
    <location>
        <begin position="241"/>
        <end position="251"/>
    </location>
</feature>
<dbReference type="Pfam" id="PF12043">
    <property type="entry name" value="DUF3527"/>
    <property type="match status" value="2"/>
</dbReference>
<sequence length="875" mass="95907">MHARSIMGFHSNCGDSYDSKASKVNIGLSPQVKQRKKLGSILNLEEYEDNLHPQAVKNAEKSKGFHQKKHDETKLCKSEEVVRYMSCLPSYLERGENPEKAFNIGVLDWSQLEKWQHNNADVFGINSKPSPSSSTSSSFISSNVSSSRPSSDTTMSHYHRKLNRPSTSTGVRSSGSELLTGRGGELPKRRNDSNDLLRVQQDLLRATQSSKQDSANRQKDSRSLDLSLQKVTKIRSRPSETDSIISGSKGNDTLRKGEASKAKEQVPSSALSSLNFSGRCKTTVPKSTNGPGQRYFAARHQSDSSEGNRNRLLEENQFHAGPDAKVPHNDLRSENNRFYSVFSEQGKTRDSQVEKSFTEVRPLGSLSGEEQTVPFTQSVSISPAGRKNLEKKNSEPRNLAQDEILQMKVDGLESTKVRNPSPTRRFSFGISRIGKSSNSNSSDIPKQVMTLPDSKVTSTSACSGHSDDKSNANSRARSSPLRRLLEPLMKPKGVESCKFARSSDRNPPARNRSLKLSGGQRESPSLLSVKETVDLNCFSKDDRSRCTRTNGASPMQAFLQITVTNGLPLFTFTVDNCRDILAAKVKELSSNENVCGWIYTFFSFRETKKKHAQWINQGSKVNNHGVVSNIVAQMKVSDIVDTDVTGTRHDKSSGKEFVLSAVGSRDADQTADCLPCDELAAIVVKNPERVHEQLKQSARGLKEPFQRSINRSSLGNEAGSDGPFNTTVILPGGHHGVPSKGEPSPLIKRWKSGGSCDCGGWDLGCQLTVLSSSNQSSQRFSSIKSHHSSAVKLFSQEEGERPMFTLSPFKEGIFSMEFDPSLKLVQAFSIAIAVVHSGGSVLLSSSVVGETENRAQLEVAAKYASNPPVSPVARV</sequence>
<feature type="region of interest" description="Disordered" evidence="1">
    <location>
        <begin position="126"/>
        <end position="308"/>
    </location>
</feature>
<reference evidence="2 3" key="1">
    <citation type="submission" date="2024-06" db="EMBL/GenBank/DDBJ databases">
        <title>A chromosome level genome sequence of Diviner's sage (Salvia divinorum).</title>
        <authorList>
            <person name="Ford S.A."/>
            <person name="Ro D.-K."/>
            <person name="Ness R.W."/>
            <person name="Phillips M.A."/>
        </authorList>
    </citation>
    <scope>NUCLEOTIDE SEQUENCE [LARGE SCALE GENOMIC DNA]</scope>
    <source>
        <strain evidence="2">SAF-2024a</strain>
        <tissue evidence="2">Leaf</tissue>
    </source>
</reference>
<evidence type="ECO:0000313" key="3">
    <source>
        <dbReference type="Proteomes" id="UP001567538"/>
    </source>
</evidence>
<evidence type="ECO:0000313" key="2">
    <source>
        <dbReference type="EMBL" id="KAL1552904.1"/>
    </source>
</evidence>
<proteinExistence type="predicted"/>
<dbReference type="PANTHER" id="PTHR31390:SF4">
    <property type="entry name" value="DUF3527 DOMAIN-CONTAINING PROTEIN"/>
    <property type="match status" value="1"/>
</dbReference>
<feature type="compositionally biased region" description="Basic and acidic residues" evidence="1">
    <location>
        <begin position="252"/>
        <end position="264"/>
    </location>
</feature>
<feature type="compositionally biased region" description="Basic and acidic residues" evidence="1">
    <location>
        <begin position="185"/>
        <end position="195"/>
    </location>
</feature>
<dbReference type="Proteomes" id="UP001567538">
    <property type="component" value="Unassembled WGS sequence"/>
</dbReference>
<feature type="compositionally biased region" description="Low complexity" evidence="1">
    <location>
        <begin position="471"/>
        <end position="488"/>
    </location>
</feature>
<organism evidence="2 3">
    <name type="scientific">Salvia divinorum</name>
    <name type="common">Maria pastora</name>
    <name type="synonym">Diviner's sage</name>
    <dbReference type="NCBI Taxonomy" id="28513"/>
    <lineage>
        <taxon>Eukaryota</taxon>
        <taxon>Viridiplantae</taxon>
        <taxon>Streptophyta</taxon>
        <taxon>Embryophyta</taxon>
        <taxon>Tracheophyta</taxon>
        <taxon>Spermatophyta</taxon>
        <taxon>Magnoliopsida</taxon>
        <taxon>eudicotyledons</taxon>
        <taxon>Gunneridae</taxon>
        <taxon>Pentapetalae</taxon>
        <taxon>asterids</taxon>
        <taxon>lamiids</taxon>
        <taxon>Lamiales</taxon>
        <taxon>Lamiaceae</taxon>
        <taxon>Nepetoideae</taxon>
        <taxon>Mentheae</taxon>
        <taxon>Salviinae</taxon>
        <taxon>Salvia</taxon>
        <taxon>Salvia subgen. Calosphace</taxon>
    </lineage>
</organism>
<dbReference type="InterPro" id="IPR021916">
    <property type="entry name" value="DUF3527"/>
</dbReference>
<feature type="compositionally biased region" description="Polar residues" evidence="1">
    <location>
        <begin position="164"/>
        <end position="177"/>
    </location>
</feature>
<evidence type="ECO:0000256" key="1">
    <source>
        <dbReference type="SAM" id="MobiDB-lite"/>
    </source>
</evidence>